<feature type="binding site" evidence="11">
    <location>
        <position position="228"/>
    </location>
    <ligand>
        <name>Zn(2+)</name>
        <dbReference type="ChEBI" id="CHEBI:29105"/>
    </ligand>
</feature>
<dbReference type="GO" id="GO:0046872">
    <property type="term" value="F:metal ion binding"/>
    <property type="evidence" value="ECO:0007669"/>
    <property type="project" value="UniProtKB-KW"/>
</dbReference>
<dbReference type="PANTHER" id="PTHR11113">
    <property type="entry name" value="N-ACETYLGLUCOSAMINE-6-PHOSPHATE DEACETYLASE"/>
    <property type="match status" value="1"/>
</dbReference>
<dbReference type="Proteomes" id="UP000662904">
    <property type="component" value="Chromosome"/>
</dbReference>
<evidence type="ECO:0000256" key="11">
    <source>
        <dbReference type="PIRSR" id="PIRSR038994-3"/>
    </source>
</evidence>
<dbReference type="Gene3D" id="3.20.20.140">
    <property type="entry name" value="Metal-dependent hydrolases"/>
    <property type="match status" value="1"/>
</dbReference>
<dbReference type="SUPFAM" id="SSF51338">
    <property type="entry name" value="Composite domain of metallo-dependent hydrolases"/>
    <property type="match status" value="1"/>
</dbReference>
<evidence type="ECO:0000256" key="10">
    <source>
        <dbReference type="PIRSR" id="PIRSR038994-1"/>
    </source>
</evidence>
<feature type="domain" description="Amidohydrolase-related" evidence="12">
    <location>
        <begin position="53"/>
        <end position="389"/>
    </location>
</feature>
<evidence type="ECO:0000313" key="14">
    <source>
        <dbReference type="Proteomes" id="UP000662904"/>
    </source>
</evidence>
<dbReference type="InterPro" id="IPR006680">
    <property type="entry name" value="Amidohydro-rel"/>
</dbReference>
<feature type="binding site" evidence="11">
    <location>
        <position position="207"/>
    </location>
    <ligand>
        <name>Zn(2+)</name>
        <dbReference type="ChEBI" id="CHEBI:29105"/>
    </ligand>
</feature>
<dbReference type="FunFam" id="3.20.20.140:FF:000004">
    <property type="entry name" value="N-acetylglucosamine-6-phosphate deacetylase"/>
    <property type="match status" value="1"/>
</dbReference>
<dbReference type="PIRSF" id="PIRSF038994">
    <property type="entry name" value="NagA"/>
    <property type="match status" value="1"/>
</dbReference>
<evidence type="ECO:0000256" key="7">
    <source>
        <dbReference type="ARBA" id="ARBA00047647"/>
    </source>
</evidence>
<dbReference type="CDD" id="cd00854">
    <property type="entry name" value="NagA"/>
    <property type="match status" value="1"/>
</dbReference>
<reference evidence="13" key="1">
    <citation type="submission" date="2020-07" db="EMBL/GenBank/DDBJ databases">
        <title>Koleobacter methoxysyntrophicus gen. nov., sp. nov., a novel anaerobic bacterium isolated from deep subsurface oil field and proposal of Koleobacterales ord. nov. in the phylum Firmicutes.</title>
        <authorList>
            <person name="Sakamoto S."/>
            <person name="Tamaki H."/>
        </authorList>
    </citation>
    <scope>NUCLEOTIDE SEQUENCE</scope>
    <source>
        <strain evidence="13">NRmbB1</strain>
    </source>
</reference>
<comment type="pathway">
    <text evidence="8">Amino-sugar metabolism; N-acetylneuraminate degradation; D-fructose 6-phosphate from N-acetylneuraminate: step 4/5.</text>
</comment>
<name>A0A8A0RN41_9FIRM</name>
<evidence type="ECO:0000256" key="3">
    <source>
        <dbReference type="ARBA" id="ARBA00018029"/>
    </source>
</evidence>
<gene>
    <name evidence="13" type="primary">nagA</name>
    <name evidence="13" type="ORF">H0A61_00964</name>
</gene>
<evidence type="ECO:0000256" key="5">
    <source>
        <dbReference type="ARBA" id="ARBA00022801"/>
    </source>
</evidence>
<dbReference type="InterPro" id="IPR032466">
    <property type="entry name" value="Metal_Hydrolase"/>
</dbReference>
<dbReference type="RefSeq" id="WP_206708832.1">
    <property type="nucleotide sequence ID" value="NZ_CP059066.1"/>
</dbReference>
<evidence type="ECO:0000256" key="8">
    <source>
        <dbReference type="ARBA" id="ARBA00060590"/>
    </source>
</evidence>
<accession>A0A8A0RN41</accession>
<sequence>MKTAIKNARIVTPYEILQNCEVIIENGKIADIRENGSLPAGGFDEVIDAKGNYLTPGFIDIHNHGSFGKDVMDATFQALDTISRFHVKNGVTGFLAATLTASIEEIKGAVKNAADYIKTQNNGVEFPHKKAGAELLGIYLEGPYFSKSRKGSQPQEHIRDPRIDELEGIIRASGNNVKVVALAPEIPGALETVSYLKSRGIKVSAGHTDANYNETKKGIDRGITLATHIFNGMRNFTHREPGVVGAVLTDERVYCEMICDGIHLHPATMKLIVTAKGFDRVVLISDAMMACGLSDGEYKLGPQKVFVRNGEARLHDGTLAGSTLTLNKAVYNMVYRLGFPVHHAVRMATLNPARAVGVSHRKGSIEIGKDADLVIFAEDFRVLTVFVKGIKQQLRKDC</sequence>
<dbReference type="InterPro" id="IPR011059">
    <property type="entry name" value="Metal-dep_hydrolase_composite"/>
</dbReference>
<dbReference type="NCBIfam" id="TIGR00221">
    <property type="entry name" value="nagA"/>
    <property type="match status" value="1"/>
</dbReference>
<comment type="catalytic activity">
    <reaction evidence="7">
        <text>N-acetyl-D-glucosamine 6-phosphate + H2O = D-glucosamine 6-phosphate + acetate</text>
        <dbReference type="Rhea" id="RHEA:22936"/>
        <dbReference type="ChEBI" id="CHEBI:15377"/>
        <dbReference type="ChEBI" id="CHEBI:30089"/>
        <dbReference type="ChEBI" id="CHEBI:57513"/>
        <dbReference type="ChEBI" id="CHEBI:58725"/>
        <dbReference type="EC" id="3.5.1.25"/>
    </reaction>
</comment>
<protein>
    <recommendedName>
        <fullName evidence="3">N-acetylglucosamine-6-phosphate deacetylase</fullName>
        <ecNumber evidence="2">3.5.1.25</ecNumber>
    </recommendedName>
</protein>
<feature type="binding site" evidence="11">
    <location>
        <position position="141"/>
    </location>
    <ligand>
        <name>Zn(2+)</name>
        <dbReference type="ChEBI" id="CHEBI:29105"/>
    </ligand>
</feature>
<feature type="active site" description="Proton donor/acceptor" evidence="10">
    <location>
        <position position="286"/>
    </location>
</feature>
<dbReference type="InterPro" id="IPR003764">
    <property type="entry name" value="GlcNAc_6-P_deAcase"/>
</dbReference>
<evidence type="ECO:0000313" key="13">
    <source>
        <dbReference type="EMBL" id="QSQ08626.1"/>
    </source>
</evidence>
<dbReference type="PANTHER" id="PTHR11113:SF14">
    <property type="entry name" value="N-ACETYLGLUCOSAMINE-6-PHOSPHATE DEACETYLASE"/>
    <property type="match status" value="1"/>
</dbReference>
<dbReference type="EC" id="3.5.1.25" evidence="2"/>
<keyword evidence="6 9" id="KW-0119">Carbohydrate metabolism</keyword>
<dbReference type="AlphaFoldDB" id="A0A8A0RN41"/>
<evidence type="ECO:0000259" key="12">
    <source>
        <dbReference type="Pfam" id="PF01979"/>
    </source>
</evidence>
<evidence type="ECO:0000256" key="6">
    <source>
        <dbReference type="ARBA" id="ARBA00023277"/>
    </source>
</evidence>
<keyword evidence="14" id="KW-1185">Reference proteome</keyword>
<dbReference type="GO" id="GO:0008448">
    <property type="term" value="F:N-acetylglucosamine-6-phosphate deacetylase activity"/>
    <property type="evidence" value="ECO:0007669"/>
    <property type="project" value="UniProtKB-EC"/>
</dbReference>
<keyword evidence="5 9" id="KW-0378">Hydrolase</keyword>
<evidence type="ECO:0000256" key="9">
    <source>
        <dbReference type="PIRNR" id="PIRNR038994"/>
    </source>
</evidence>
<dbReference type="SUPFAM" id="SSF51556">
    <property type="entry name" value="Metallo-dependent hydrolases"/>
    <property type="match status" value="1"/>
</dbReference>
<dbReference type="Pfam" id="PF01979">
    <property type="entry name" value="Amidohydro_1"/>
    <property type="match status" value="1"/>
</dbReference>
<dbReference type="KEGG" id="kme:H0A61_00964"/>
<proteinExistence type="inferred from homology"/>
<evidence type="ECO:0000256" key="2">
    <source>
        <dbReference type="ARBA" id="ARBA00011899"/>
    </source>
</evidence>
<evidence type="ECO:0000256" key="4">
    <source>
        <dbReference type="ARBA" id="ARBA00022723"/>
    </source>
</evidence>
<evidence type="ECO:0000256" key="1">
    <source>
        <dbReference type="ARBA" id="ARBA00010716"/>
    </source>
</evidence>
<comment type="cofactor">
    <cofactor evidence="11">
        <name>a divalent metal cation</name>
        <dbReference type="ChEBI" id="CHEBI:60240"/>
    </cofactor>
    <text evidence="11">Binds 1 divalent metal cation per subunit.</text>
</comment>
<dbReference type="Gene3D" id="2.30.40.10">
    <property type="entry name" value="Urease, subunit C, domain 1"/>
    <property type="match status" value="1"/>
</dbReference>
<comment type="similarity">
    <text evidence="1 9">Belongs to the metallo-dependent hydrolases superfamily. NagA family.</text>
</comment>
<keyword evidence="4 11" id="KW-0479">Metal-binding</keyword>
<dbReference type="EMBL" id="CP059066">
    <property type="protein sequence ID" value="QSQ08626.1"/>
    <property type="molecule type" value="Genomic_DNA"/>
</dbReference>
<organism evidence="13 14">
    <name type="scientific">Koleobacter methoxysyntrophicus</name>
    <dbReference type="NCBI Taxonomy" id="2751313"/>
    <lineage>
        <taxon>Bacteria</taxon>
        <taxon>Bacillati</taxon>
        <taxon>Bacillota</taxon>
        <taxon>Clostridia</taxon>
        <taxon>Koleobacterales</taxon>
        <taxon>Koleobacteraceae</taxon>
        <taxon>Koleobacter</taxon>
    </lineage>
</organism>
<dbReference type="GO" id="GO:0006046">
    <property type="term" value="P:N-acetylglucosamine catabolic process"/>
    <property type="evidence" value="ECO:0007669"/>
    <property type="project" value="TreeGrafter"/>
</dbReference>